<evidence type="ECO:0000313" key="2">
    <source>
        <dbReference type="Proteomes" id="UP000270468"/>
    </source>
</evidence>
<name>A0A3P5X5R5_9BACL</name>
<keyword evidence="2" id="KW-1185">Reference proteome</keyword>
<dbReference type="AlphaFoldDB" id="A0A3P5X5R5"/>
<protein>
    <submittedName>
        <fullName evidence="1">Uncharacterized protein</fullName>
    </submittedName>
</protein>
<dbReference type="OrthoDB" id="2740089at2"/>
<dbReference type="RefSeq" id="WP_124070776.1">
    <property type="nucleotide sequence ID" value="NZ_CBCRXF010000001.1"/>
</dbReference>
<sequence length="173" mass="20855">MSKKIVDKAKHILKGIQFDLELAFDWNKDHYDNYYQYFTHPDNEVRKWSLLIFAGGLGNWHLESAQIFRTIKELKKYSEFNKYKAYHFEDYVQSFLDNKDAIKQDFPLLYNQLVWYLLRLDNKKRCEYIFRTVDKQLLIELRQVLSESGIDASKFPNNHEDIMKEIGLTFKPV</sequence>
<evidence type="ECO:0000313" key="1">
    <source>
        <dbReference type="EMBL" id="VDC29549.1"/>
    </source>
</evidence>
<dbReference type="EMBL" id="UXAV01000042">
    <property type="protein sequence ID" value="VDC29549.1"/>
    <property type="molecule type" value="Genomic_DNA"/>
</dbReference>
<reference evidence="1 2" key="1">
    <citation type="submission" date="2018-11" db="EMBL/GenBank/DDBJ databases">
        <authorList>
            <person name="Criscuolo A."/>
        </authorList>
    </citation>
    <scope>NUCLEOTIDE SEQUENCE [LARGE SCALE GENOMIC DNA]</scope>
    <source>
        <strain evidence="1">ATB-66</strain>
    </source>
</reference>
<dbReference type="Proteomes" id="UP000270468">
    <property type="component" value="Unassembled WGS sequence"/>
</dbReference>
<proteinExistence type="predicted"/>
<organism evidence="1 2">
    <name type="scientific">Filibacter tadaridae</name>
    <dbReference type="NCBI Taxonomy" id="2483811"/>
    <lineage>
        <taxon>Bacteria</taxon>
        <taxon>Bacillati</taxon>
        <taxon>Bacillota</taxon>
        <taxon>Bacilli</taxon>
        <taxon>Bacillales</taxon>
        <taxon>Caryophanaceae</taxon>
        <taxon>Filibacter</taxon>
    </lineage>
</organism>
<accession>A0A3P5X5R5</accession>
<gene>
    <name evidence="1" type="ORF">FILTAD_02142</name>
</gene>